<gene>
    <name evidence="2" type="ORF">P186_0724</name>
</gene>
<feature type="region of interest" description="Disordered" evidence="1">
    <location>
        <begin position="1"/>
        <end position="25"/>
    </location>
</feature>
<evidence type="ECO:0000313" key="2">
    <source>
        <dbReference type="EMBL" id="AET32174.1"/>
    </source>
</evidence>
<name>G7VI82_9CREN</name>
<evidence type="ECO:0000256" key="1">
    <source>
        <dbReference type="SAM" id="MobiDB-lite"/>
    </source>
</evidence>
<sequence>MTVDFIEPTPRPNAKPITPPTAAPRNSRLVDCLVESDIVTNVNLL</sequence>
<dbReference type="Proteomes" id="UP000005867">
    <property type="component" value="Chromosome"/>
</dbReference>
<dbReference type="STRING" id="1104324.P186_0724"/>
<accession>G7VI82</accession>
<protein>
    <submittedName>
        <fullName evidence="2">Uncharacterized protein</fullName>
    </submittedName>
</protein>
<proteinExistence type="predicted"/>
<dbReference type="BioCyc" id="PSP1104324:GJSN-712-MONOMER"/>
<reference evidence="2 3" key="1">
    <citation type="journal article" date="2012" name="J. Bacteriol.">
        <title>Complete genome sequence of strain 1860, a crenarchaeon of the genus pyrobaculum able to grow with various electron acceptors.</title>
        <authorList>
            <person name="Mardanov A.V."/>
            <person name="Gumerov V.M."/>
            <person name="Slobodkina G.B."/>
            <person name="Beletsky A.V."/>
            <person name="Bonch-Osmolovskaya E.A."/>
            <person name="Ravin N.V."/>
            <person name="Skryabin K.G."/>
        </authorList>
    </citation>
    <scope>NUCLEOTIDE SEQUENCE [LARGE SCALE GENOMIC DNA]</scope>
    <source>
        <strain evidence="2 3">1860</strain>
    </source>
</reference>
<feature type="compositionally biased region" description="Pro residues" evidence="1">
    <location>
        <begin position="9"/>
        <end position="22"/>
    </location>
</feature>
<evidence type="ECO:0000313" key="3">
    <source>
        <dbReference type="Proteomes" id="UP000005867"/>
    </source>
</evidence>
<dbReference type="HOGENOM" id="CLU_3194641_0_0_2"/>
<dbReference type="KEGG" id="pyr:P186_0724"/>
<dbReference type="AlphaFoldDB" id="G7VI82"/>
<keyword evidence="3" id="KW-1185">Reference proteome</keyword>
<dbReference type="EMBL" id="CP003098">
    <property type="protein sequence ID" value="AET32174.1"/>
    <property type="molecule type" value="Genomic_DNA"/>
</dbReference>
<organism evidence="2 3">
    <name type="scientific">Pyrobaculum ferrireducens</name>
    <dbReference type="NCBI Taxonomy" id="1104324"/>
    <lineage>
        <taxon>Archaea</taxon>
        <taxon>Thermoproteota</taxon>
        <taxon>Thermoprotei</taxon>
        <taxon>Thermoproteales</taxon>
        <taxon>Thermoproteaceae</taxon>
        <taxon>Pyrobaculum</taxon>
    </lineage>
</organism>